<organism evidence="2 3">
    <name type="scientific">Dorcoceras hygrometricum</name>
    <dbReference type="NCBI Taxonomy" id="472368"/>
    <lineage>
        <taxon>Eukaryota</taxon>
        <taxon>Viridiplantae</taxon>
        <taxon>Streptophyta</taxon>
        <taxon>Embryophyta</taxon>
        <taxon>Tracheophyta</taxon>
        <taxon>Spermatophyta</taxon>
        <taxon>Magnoliopsida</taxon>
        <taxon>eudicotyledons</taxon>
        <taxon>Gunneridae</taxon>
        <taxon>Pentapetalae</taxon>
        <taxon>asterids</taxon>
        <taxon>lamiids</taxon>
        <taxon>Lamiales</taxon>
        <taxon>Gesneriaceae</taxon>
        <taxon>Didymocarpoideae</taxon>
        <taxon>Trichosporeae</taxon>
        <taxon>Loxocarpinae</taxon>
        <taxon>Dorcoceras</taxon>
    </lineage>
</organism>
<evidence type="ECO:0000313" key="2">
    <source>
        <dbReference type="EMBL" id="KZV22231.1"/>
    </source>
</evidence>
<feature type="region of interest" description="Disordered" evidence="1">
    <location>
        <begin position="53"/>
        <end position="82"/>
    </location>
</feature>
<dbReference type="AlphaFoldDB" id="A0A2Z7AKC0"/>
<reference evidence="2 3" key="1">
    <citation type="journal article" date="2015" name="Proc. Natl. Acad. Sci. U.S.A.">
        <title>The resurrection genome of Boea hygrometrica: A blueprint for survival of dehydration.</title>
        <authorList>
            <person name="Xiao L."/>
            <person name="Yang G."/>
            <person name="Zhang L."/>
            <person name="Yang X."/>
            <person name="Zhao S."/>
            <person name="Ji Z."/>
            <person name="Zhou Q."/>
            <person name="Hu M."/>
            <person name="Wang Y."/>
            <person name="Chen M."/>
            <person name="Xu Y."/>
            <person name="Jin H."/>
            <person name="Xiao X."/>
            <person name="Hu G."/>
            <person name="Bao F."/>
            <person name="Hu Y."/>
            <person name="Wan P."/>
            <person name="Li L."/>
            <person name="Deng X."/>
            <person name="Kuang T."/>
            <person name="Xiang C."/>
            <person name="Zhu J.K."/>
            <person name="Oliver M.J."/>
            <person name="He Y."/>
        </authorList>
    </citation>
    <scope>NUCLEOTIDE SEQUENCE [LARGE SCALE GENOMIC DNA]</scope>
    <source>
        <strain evidence="3">cv. XS01</strain>
    </source>
</reference>
<dbReference type="EMBL" id="KV014415">
    <property type="protein sequence ID" value="KZV22231.1"/>
    <property type="molecule type" value="Genomic_DNA"/>
</dbReference>
<evidence type="ECO:0000256" key="1">
    <source>
        <dbReference type="SAM" id="MobiDB-lite"/>
    </source>
</evidence>
<accession>A0A2Z7AKC0</accession>
<dbReference type="Proteomes" id="UP000250235">
    <property type="component" value="Unassembled WGS sequence"/>
</dbReference>
<sequence>MFNCGTLLASRRLAPTSFIGKSTLQLLAVEFYESGPRLESRLLRQSALEDLANLSRTESPPRSGRNKSDGKTGGGAWRDDGRCLGRAAERGGRSEGRRLAGISSISLITLESRHSVVCCMCLTICRLDIVVEVRGQFEQSAGQNEDRRSAPSRSRSRHEEEEEVGDLPPPVERMDVVIARDPISGTITLDSSREALPFYTILGGCCWLDRDREVAVFGRWNSDLSGPLIVVIVLGIKHVAYTHFIQLLQPLFVVVSLFSYQDARASGVSALSFPYAPSGNPGFTAGRGFNPAGGAPGGG</sequence>
<name>A0A2Z7AKC0_9LAMI</name>
<proteinExistence type="predicted"/>
<keyword evidence="3" id="KW-1185">Reference proteome</keyword>
<protein>
    <submittedName>
        <fullName evidence="2">Uncharacterized protein</fullName>
    </submittedName>
</protein>
<gene>
    <name evidence="2" type="ORF">F511_08296</name>
</gene>
<evidence type="ECO:0000313" key="3">
    <source>
        <dbReference type="Proteomes" id="UP000250235"/>
    </source>
</evidence>
<feature type="region of interest" description="Disordered" evidence="1">
    <location>
        <begin position="138"/>
        <end position="168"/>
    </location>
</feature>